<dbReference type="Proteomes" id="UP000770661">
    <property type="component" value="Unassembled WGS sequence"/>
</dbReference>
<evidence type="ECO:0000256" key="4">
    <source>
        <dbReference type="ARBA" id="ARBA00022692"/>
    </source>
</evidence>
<gene>
    <name evidence="11" type="primary">ELOVL6_1</name>
    <name evidence="11" type="ORF">GWK47_050856</name>
</gene>
<protein>
    <recommendedName>
        <fullName evidence="10">Elongation of very long chain fatty acids protein</fullName>
        <ecNumber evidence="10">2.3.1.199</ecNumber>
    </recommendedName>
    <alternativeName>
        <fullName evidence="10">Very-long-chain 3-oxoacyl-CoA synthase</fullName>
    </alternativeName>
</protein>
<dbReference type="Pfam" id="PF01151">
    <property type="entry name" value="ELO"/>
    <property type="match status" value="1"/>
</dbReference>
<keyword evidence="5 10" id="KW-0276">Fatty acid metabolism</keyword>
<comment type="subcellular location">
    <subcellularLocation>
        <location evidence="1">Membrane</location>
        <topology evidence="1">Multi-pass membrane protein</topology>
    </subcellularLocation>
</comment>
<comment type="caution">
    <text evidence="11">The sequence shown here is derived from an EMBL/GenBank/DDBJ whole genome shotgun (WGS) entry which is preliminary data.</text>
</comment>
<name>A0A8J4Y2D2_CHIOP</name>
<dbReference type="EMBL" id="JACEEZ010014803">
    <property type="protein sequence ID" value="KAG0719263.1"/>
    <property type="molecule type" value="Genomic_DNA"/>
</dbReference>
<comment type="similarity">
    <text evidence="10">Belongs to the ELO family.</text>
</comment>
<evidence type="ECO:0000256" key="3">
    <source>
        <dbReference type="ARBA" id="ARBA00022679"/>
    </source>
</evidence>
<dbReference type="AlphaFoldDB" id="A0A8J4Y2D2"/>
<organism evidence="11 12">
    <name type="scientific">Chionoecetes opilio</name>
    <name type="common">Atlantic snow crab</name>
    <name type="synonym">Cancer opilio</name>
    <dbReference type="NCBI Taxonomy" id="41210"/>
    <lineage>
        <taxon>Eukaryota</taxon>
        <taxon>Metazoa</taxon>
        <taxon>Ecdysozoa</taxon>
        <taxon>Arthropoda</taxon>
        <taxon>Crustacea</taxon>
        <taxon>Multicrustacea</taxon>
        <taxon>Malacostraca</taxon>
        <taxon>Eumalacostraca</taxon>
        <taxon>Eucarida</taxon>
        <taxon>Decapoda</taxon>
        <taxon>Pleocyemata</taxon>
        <taxon>Brachyura</taxon>
        <taxon>Eubrachyura</taxon>
        <taxon>Majoidea</taxon>
        <taxon>Majidae</taxon>
        <taxon>Chionoecetes</taxon>
    </lineage>
</organism>
<dbReference type="GO" id="GO:0030148">
    <property type="term" value="P:sphingolipid biosynthetic process"/>
    <property type="evidence" value="ECO:0007669"/>
    <property type="project" value="TreeGrafter"/>
</dbReference>
<dbReference type="GO" id="GO:0009922">
    <property type="term" value="F:fatty acid elongase activity"/>
    <property type="evidence" value="ECO:0007669"/>
    <property type="project" value="UniProtKB-EC"/>
</dbReference>
<keyword evidence="8 10" id="KW-0472">Membrane</keyword>
<evidence type="ECO:0000256" key="5">
    <source>
        <dbReference type="ARBA" id="ARBA00022832"/>
    </source>
</evidence>
<evidence type="ECO:0000256" key="7">
    <source>
        <dbReference type="ARBA" id="ARBA00023098"/>
    </source>
</evidence>
<comment type="caution">
    <text evidence="10">Lacks conserved residue(s) required for the propagation of feature annotation.</text>
</comment>
<reference evidence="11" key="1">
    <citation type="submission" date="2020-07" db="EMBL/GenBank/DDBJ databases">
        <title>The High-quality genome of the commercially important snow crab, Chionoecetes opilio.</title>
        <authorList>
            <person name="Jeong J.-H."/>
            <person name="Ryu S."/>
        </authorList>
    </citation>
    <scope>NUCLEOTIDE SEQUENCE</scope>
    <source>
        <strain evidence="11">MADBK_172401_WGS</strain>
        <tissue evidence="11">Digestive gland</tissue>
    </source>
</reference>
<evidence type="ECO:0000313" key="12">
    <source>
        <dbReference type="Proteomes" id="UP000770661"/>
    </source>
</evidence>
<keyword evidence="12" id="KW-1185">Reference proteome</keyword>
<keyword evidence="4 10" id="KW-0812">Transmembrane</keyword>
<evidence type="ECO:0000256" key="8">
    <source>
        <dbReference type="ARBA" id="ARBA00023136"/>
    </source>
</evidence>
<keyword evidence="2 10" id="KW-0444">Lipid biosynthesis</keyword>
<evidence type="ECO:0000256" key="1">
    <source>
        <dbReference type="ARBA" id="ARBA00004141"/>
    </source>
</evidence>
<dbReference type="OrthoDB" id="10259681at2759"/>
<dbReference type="GO" id="GO:0034626">
    <property type="term" value="P:fatty acid elongation, polyunsaturated fatty acid"/>
    <property type="evidence" value="ECO:0007669"/>
    <property type="project" value="TreeGrafter"/>
</dbReference>
<dbReference type="GO" id="GO:0005789">
    <property type="term" value="C:endoplasmic reticulum membrane"/>
    <property type="evidence" value="ECO:0007669"/>
    <property type="project" value="TreeGrafter"/>
</dbReference>
<keyword evidence="6 10" id="KW-1133">Transmembrane helix</keyword>
<sequence>MEKLHKKDFFENTVYTLKQDNKTVIYDLTNPPRLEGGHYVTATNFSYGYTFNFEEEFEVTSYTGWMSTNWWHSLIWTSFYVTFIFVGQRLMERRPKYELRRFLTAWNIFLAVFSTLGALRTTPEMWHLLYNYGLGFTVCISGKP</sequence>
<feature type="transmembrane region" description="Helical" evidence="10">
    <location>
        <begin position="70"/>
        <end position="90"/>
    </location>
</feature>
<proteinExistence type="inferred from homology"/>
<dbReference type="InterPro" id="IPR002076">
    <property type="entry name" value="ELO_fam"/>
</dbReference>
<evidence type="ECO:0000256" key="2">
    <source>
        <dbReference type="ARBA" id="ARBA00022516"/>
    </source>
</evidence>
<dbReference type="GO" id="GO:0034625">
    <property type="term" value="P:fatty acid elongation, monounsaturated fatty acid"/>
    <property type="evidence" value="ECO:0007669"/>
    <property type="project" value="TreeGrafter"/>
</dbReference>
<dbReference type="GO" id="GO:0042761">
    <property type="term" value="P:very long-chain fatty acid biosynthetic process"/>
    <property type="evidence" value="ECO:0007669"/>
    <property type="project" value="TreeGrafter"/>
</dbReference>
<keyword evidence="3 10" id="KW-0808">Transferase</keyword>
<evidence type="ECO:0000256" key="10">
    <source>
        <dbReference type="RuleBase" id="RU361115"/>
    </source>
</evidence>
<accession>A0A8J4Y2D2</accession>
<dbReference type="GO" id="GO:0019367">
    <property type="term" value="P:fatty acid elongation, saturated fatty acid"/>
    <property type="evidence" value="ECO:0007669"/>
    <property type="project" value="TreeGrafter"/>
</dbReference>
<evidence type="ECO:0000256" key="9">
    <source>
        <dbReference type="ARBA" id="ARBA00023160"/>
    </source>
</evidence>
<evidence type="ECO:0000313" key="11">
    <source>
        <dbReference type="EMBL" id="KAG0719263.1"/>
    </source>
</evidence>
<feature type="transmembrane region" description="Helical" evidence="10">
    <location>
        <begin position="102"/>
        <end position="119"/>
    </location>
</feature>
<keyword evidence="7 10" id="KW-0443">Lipid metabolism</keyword>
<dbReference type="EC" id="2.3.1.199" evidence="10"/>
<evidence type="ECO:0000256" key="6">
    <source>
        <dbReference type="ARBA" id="ARBA00022989"/>
    </source>
</evidence>
<comment type="catalytic activity">
    <reaction evidence="10">
        <text>a very-long-chain acyl-CoA + malonyl-CoA + H(+) = a very-long-chain 3-oxoacyl-CoA + CO2 + CoA</text>
        <dbReference type="Rhea" id="RHEA:32727"/>
        <dbReference type="ChEBI" id="CHEBI:15378"/>
        <dbReference type="ChEBI" id="CHEBI:16526"/>
        <dbReference type="ChEBI" id="CHEBI:57287"/>
        <dbReference type="ChEBI" id="CHEBI:57384"/>
        <dbReference type="ChEBI" id="CHEBI:90725"/>
        <dbReference type="ChEBI" id="CHEBI:90736"/>
        <dbReference type="EC" id="2.3.1.199"/>
    </reaction>
</comment>
<dbReference type="PANTHER" id="PTHR11157:SF17">
    <property type="entry name" value="ELONGATION OF VERY LONG CHAIN FATTY ACIDS PROTEIN 6"/>
    <property type="match status" value="1"/>
</dbReference>
<dbReference type="PANTHER" id="PTHR11157">
    <property type="entry name" value="FATTY ACID ACYL TRANSFERASE-RELATED"/>
    <property type="match status" value="1"/>
</dbReference>
<keyword evidence="9 10" id="KW-0275">Fatty acid biosynthesis</keyword>